<dbReference type="EMBL" id="AQQX01000001">
    <property type="protein sequence ID" value="KGM50351.1"/>
    <property type="molecule type" value="Genomic_DNA"/>
</dbReference>
<dbReference type="STRING" id="1461694.ATO9_02340"/>
<evidence type="ECO:0000256" key="1">
    <source>
        <dbReference type="SAM" id="Phobius"/>
    </source>
</evidence>
<dbReference type="AlphaFoldDB" id="A0A0A0EHF4"/>
<gene>
    <name evidence="2" type="ORF">ATO9_02340</name>
</gene>
<keyword evidence="1" id="KW-0812">Transmembrane</keyword>
<dbReference type="RefSeq" id="WP_043744477.1">
    <property type="nucleotide sequence ID" value="NZ_AQQX01000001.1"/>
</dbReference>
<protein>
    <submittedName>
        <fullName evidence="2">50S ribosomal protein L35</fullName>
    </submittedName>
</protein>
<reference evidence="2 3" key="1">
    <citation type="journal article" date="2015" name="Antonie Van Leeuwenhoek">
        <title>Pseudooceanicola atlanticus gen. nov. sp. nov., isolated from surface seawater of the Atlantic Ocean and reclassification of Oceanicola batsensis, Oceanicola marinus, Oceanicola nitratireducens, Oceanicola nanhaiensis, Oceanicola antarcticus and Oceanicola flagellatus, as Pseudooceanicola batsensis comb. nov., Pseudooceanicola marinus comb. nov., Pseudooceanicola nitratireducens comb. nov., Pseudooceanicola nanhaiensis comb. nov., Pseudooceanicola antarcticus comb. nov., and Pseudooceanicola flagellatus comb. nov.</title>
        <authorList>
            <person name="Lai Q."/>
            <person name="Li G."/>
            <person name="Liu X."/>
            <person name="Du Y."/>
            <person name="Sun F."/>
            <person name="Shao Z."/>
        </authorList>
    </citation>
    <scope>NUCLEOTIDE SEQUENCE [LARGE SCALE GENOMIC DNA]</scope>
    <source>
        <strain evidence="2 3">22II-s11g</strain>
    </source>
</reference>
<keyword evidence="2" id="KW-0689">Ribosomal protein</keyword>
<comment type="caution">
    <text evidence="2">The sequence shown here is derived from an EMBL/GenBank/DDBJ whole genome shotgun (WGS) entry which is preliminary data.</text>
</comment>
<evidence type="ECO:0000313" key="2">
    <source>
        <dbReference type="EMBL" id="KGM50351.1"/>
    </source>
</evidence>
<accession>A0A0A0EHF4</accession>
<dbReference type="OrthoDB" id="7875801at2"/>
<organism evidence="2 3">
    <name type="scientific">Pseudooceanicola atlanticus</name>
    <dbReference type="NCBI Taxonomy" id="1461694"/>
    <lineage>
        <taxon>Bacteria</taxon>
        <taxon>Pseudomonadati</taxon>
        <taxon>Pseudomonadota</taxon>
        <taxon>Alphaproteobacteria</taxon>
        <taxon>Rhodobacterales</taxon>
        <taxon>Paracoccaceae</taxon>
        <taxon>Pseudooceanicola</taxon>
    </lineage>
</organism>
<keyword evidence="3" id="KW-1185">Reference proteome</keyword>
<proteinExistence type="predicted"/>
<keyword evidence="1" id="KW-0472">Membrane</keyword>
<dbReference type="eggNOG" id="ENOG50331YQ">
    <property type="taxonomic scope" value="Bacteria"/>
</dbReference>
<dbReference type="GO" id="GO:0005840">
    <property type="term" value="C:ribosome"/>
    <property type="evidence" value="ECO:0007669"/>
    <property type="project" value="UniProtKB-KW"/>
</dbReference>
<keyword evidence="1" id="KW-1133">Transmembrane helix</keyword>
<keyword evidence="2" id="KW-0687">Ribonucleoprotein</keyword>
<dbReference type="Proteomes" id="UP000030004">
    <property type="component" value="Unassembled WGS sequence"/>
</dbReference>
<feature type="transmembrane region" description="Helical" evidence="1">
    <location>
        <begin position="6"/>
        <end position="25"/>
    </location>
</feature>
<feature type="transmembrane region" description="Helical" evidence="1">
    <location>
        <begin position="32"/>
        <end position="50"/>
    </location>
</feature>
<evidence type="ECO:0000313" key="3">
    <source>
        <dbReference type="Proteomes" id="UP000030004"/>
    </source>
</evidence>
<sequence length="74" mass="7773">MDSDLILVVGIVILMLSIPSALSAFADGRAPWVALLVIILGGAVVGWAWVNNPGGYTLEDVPHAIIRVVARVIP</sequence>
<name>A0A0A0EHF4_9RHOB</name>